<protein>
    <submittedName>
        <fullName evidence="2">Uncharacterized protein</fullName>
    </submittedName>
</protein>
<evidence type="ECO:0000313" key="2">
    <source>
        <dbReference type="EMBL" id="KQK84266.1"/>
    </source>
</evidence>
<accession>A0A0Q3UTT2</accession>
<keyword evidence="3" id="KW-1185">Reference proteome</keyword>
<name>A0A0Q3UTT2_AMAAE</name>
<sequence length="109" mass="11273">MAQASNSSTGMARRVVVANAGATQAMGTTNSVARASSHSSSSSALATSSWVASTSPVTRDVTAPAPSARSDNRSRCRTAAKTRPWRCPKTRLKVSMKVASQMNSVMALG</sequence>
<dbReference type="Proteomes" id="UP000051836">
    <property type="component" value="Unassembled WGS sequence"/>
</dbReference>
<feature type="region of interest" description="Disordered" evidence="1">
    <location>
        <begin position="25"/>
        <end position="83"/>
    </location>
</feature>
<evidence type="ECO:0000313" key="3">
    <source>
        <dbReference type="Proteomes" id="UP000051836"/>
    </source>
</evidence>
<reference evidence="2 3" key="1">
    <citation type="submission" date="2015-10" db="EMBL/GenBank/DDBJ databases">
        <authorList>
            <person name="Gilbert D.G."/>
        </authorList>
    </citation>
    <scope>NUCLEOTIDE SEQUENCE [LARGE SCALE GENOMIC DNA]</scope>
    <source>
        <strain evidence="2">FVVF132</strain>
    </source>
</reference>
<organism evidence="2 3">
    <name type="scientific">Amazona aestiva</name>
    <name type="common">Blue-fronted Amazon parrot</name>
    <dbReference type="NCBI Taxonomy" id="12930"/>
    <lineage>
        <taxon>Eukaryota</taxon>
        <taxon>Metazoa</taxon>
        <taxon>Chordata</taxon>
        <taxon>Craniata</taxon>
        <taxon>Vertebrata</taxon>
        <taxon>Euteleostomi</taxon>
        <taxon>Archelosauria</taxon>
        <taxon>Archosauria</taxon>
        <taxon>Dinosauria</taxon>
        <taxon>Saurischia</taxon>
        <taxon>Theropoda</taxon>
        <taxon>Coelurosauria</taxon>
        <taxon>Aves</taxon>
        <taxon>Neognathae</taxon>
        <taxon>Neoaves</taxon>
        <taxon>Telluraves</taxon>
        <taxon>Australaves</taxon>
        <taxon>Psittaciformes</taxon>
        <taxon>Psittacidae</taxon>
        <taxon>Amazona</taxon>
    </lineage>
</organism>
<evidence type="ECO:0000256" key="1">
    <source>
        <dbReference type="SAM" id="MobiDB-lite"/>
    </source>
</evidence>
<proteinExistence type="predicted"/>
<dbReference type="AlphaFoldDB" id="A0A0Q3UTT2"/>
<feature type="compositionally biased region" description="Low complexity" evidence="1">
    <location>
        <begin position="31"/>
        <end position="55"/>
    </location>
</feature>
<comment type="caution">
    <text evidence="2">The sequence shown here is derived from an EMBL/GenBank/DDBJ whole genome shotgun (WGS) entry which is preliminary data.</text>
</comment>
<dbReference type="EMBL" id="LMAW01001145">
    <property type="protein sequence ID" value="KQK84266.1"/>
    <property type="molecule type" value="Genomic_DNA"/>
</dbReference>
<gene>
    <name evidence="2" type="ORF">AAES_49998</name>
</gene>